<dbReference type="EMBL" id="LR796418">
    <property type="protein sequence ID" value="CAB4143179.1"/>
    <property type="molecule type" value="Genomic_DNA"/>
</dbReference>
<dbReference type="EMBL" id="LR796737">
    <property type="protein sequence ID" value="CAB4162666.1"/>
    <property type="molecule type" value="Genomic_DNA"/>
</dbReference>
<evidence type="ECO:0000313" key="2">
    <source>
        <dbReference type="EMBL" id="CAB4162666.1"/>
    </source>
</evidence>
<name>A0A6J5MHJ9_9CAUD</name>
<evidence type="ECO:0000313" key="1">
    <source>
        <dbReference type="EMBL" id="CAB4143179.1"/>
    </source>
</evidence>
<organism evidence="1">
    <name type="scientific">uncultured Caudovirales phage</name>
    <dbReference type="NCBI Taxonomy" id="2100421"/>
    <lineage>
        <taxon>Viruses</taxon>
        <taxon>Duplodnaviria</taxon>
        <taxon>Heunggongvirae</taxon>
        <taxon>Uroviricota</taxon>
        <taxon>Caudoviricetes</taxon>
        <taxon>Peduoviridae</taxon>
        <taxon>Maltschvirus</taxon>
        <taxon>Maltschvirus maltsch</taxon>
    </lineage>
</organism>
<reference evidence="1" key="1">
    <citation type="submission" date="2020-04" db="EMBL/GenBank/DDBJ databases">
        <authorList>
            <person name="Chiriac C."/>
            <person name="Salcher M."/>
            <person name="Ghai R."/>
            <person name="Kavagutti S V."/>
        </authorList>
    </citation>
    <scope>NUCLEOTIDE SEQUENCE</scope>
</reference>
<sequence length="201" mass="22392">MKAERLLPSTSISSWLPKNLPTYLEYENLNFTLSANLIARGNGTNLVSIFKMSGAFGWDNQAYSSQSFTAPCTIEFNKNSSYVDTTFNYAMIGWNEDPTTDASYGSIDHASYPYRQSNYGMYNNGAGNESLAVWSPLSKFYIVYASDGFIRHYNGSTLLYSAAYAANKTVYIDSSFYSNSANTGGFTNIRAIRRAWNGTSY</sequence>
<gene>
    <name evidence="1" type="ORF">UFOVP436_86</name>
    <name evidence="2" type="ORF">UFOVP784_86</name>
</gene>
<accession>A0A6J5MHJ9</accession>
<protein>
    <submittedName>
        <fullName evidence="1">Uncharacterized protein</fullName>
    </submittedName>
</protein>
<proteinExistence type="predicted"/>